<accession>A0A9D4V2S6</accession>
<dbReference type="OrthoDB" id="1991099at2759"/>
<comment type="caution">
    <text evidence="1">The sequence shown here is derived from an EMBL/GenBank/DDBJ whole genome shotgun (WGS) entry which is preliminary data.</text>
</comment>
<keyword evidence="2" id="KW-1185">Reference proteome</keyword>
<dbReference type="AlphaFoldDB" id="A0A9D4V2S6"/>
<dbReference type="EMBL" id="JABFUD020000006">
    <property type="protein sequence ID" value="KAI5078514.1"/>
    <property type="molecule type" value="Genomic_DNA"/>
</dbReference>
<name>A0A9D4V2S6_ADICA</name>
<dbReference type="Proteomes" id="UP000886520">
    <property type="component" value="Chromosome 6"/>
</dbReference>
<gene>
    <name evidence="1" type="ORF">GOP47_0006185</name>
</gene>
<sequence length="68" mass="7783">MWFKKTPIYDGCEYALKGEISQYVARLIFADFPTSMLVDGIHNHTTGELFLCHLGGFVFAIKCIYVMM</sequence>
<evidence type="ECO:0000313" key="2">
    <source>
        <dbReference type="Proteomes" id="UP000886520"/>
    </source>
</evidence>
<organism evidence="1 2">
    <name type="scientific">Adiantum capillus-veneris</name>
    <name type="common">Maidenhair fern</name>
    <dbReference type="NCBI Taxonomy" id="13818"/>
    <lineage>
        <taxon>Eukaryota</taxon>
        <taxon>Viridiplantae</taxon>
        <taxon>Streptophyta</taxon>
        <taxon>Embryophyta</taxon>
        <taxon>Tracheophyta</taxon>
        <taxon>Polypodiopsida</taxon>
        <taxon>Polypodiidae</taxon>
        <taxon>Polypodiales</taxon>
        <taxon>Pteridineae</taxon>
        <taxon>Pteridaceae</taxon>
        <taxon>Vittarioideae</taxon>
        <taxon>Adiantum</taxon>
    </lineage>
</organism>
<protein>
    <submittedName>
        <fullName evidence="1">Uncharacterized protein</fullName>
    </submittedName>
</protein>
<evidence type="ECO:0000313" key="1">
    <source>
        <dbReference type="EMBL" id="KAI5078514.1"/>
    </source>
</evidence>
<proteinExistence type="predicted"/>
<reference evidence="1" key="1">
    <citation type="submission" date="2021-01" db="EMBL/GenBank/DDBJ databases">
        <title>Adiantum capillus-veneris genome.</title>
        <authorList>
            <person name="Fang Y."/>
            <person name="Liao Q."/>
        </authorList>
    </citation>
    <scope>NUCLEOTIDE SEQUENCE</scope>
    <source>
        <strain evidence="1">H3</strain>
        <tissue evidence="1">Leaf</tissue>
    </source>
</reference>